<name>A0AAV4WFK0_9ARAC</name>
<sequence>MHKRVVALSFGTKTIVEAYGDSHSSIITISEKFMQSYFFLIDIGSSHTNSGDARWKKTPIVLFFFEILVEVADGRSLLGIGNVRYGITLLGTGDMMSSVSLGKDCVIANREICYTVLYIHSSFEKFEELVCFMTLIFTK</sequence>
<protein>
    <submittedName>
        <fullName evidence="1">Uncharacterized protein</fullName>
    </submittedName>
</protein>
<gene>
    <name evidence="1" type="ORF">CDAR_571621</name>
</gene>
<comment type="caution">
    <text evidence="1">The sequence shown here is derived from an EMBL/GenBank/DDBJ whole genome shotgun (WGS) entry which is preliminary data.</text>
</comment>
<dbReference type="AlphaFoldDB" id="A0AAV4WFK0"/>
<evidence type="ECO:0000313" key="1">
    <source>
        <dbReference type="EMBL" id="GIY80840.1"/>
    </source>
</evidence>
<keyword evidence="2" id="KW-1185">Reference proteome</keyword>
<reference evidence="1 2" key="1">
    <citation type="submission" date="2021-06" db="EMBL/GenBank/DDBJ databases">
        <title>Caerostris darwini draft genome.</title>
        <authorList>
            <person name="Kono N."/>
            <person name="Arakawa K."/>
        </authorList>
    </citation>
    <scope>NUCLEOTIDE SEQUENCE [LARGE SCALE GENOMIC DNA]</scope>
</reference>
<dbReference type="EMBL" id="BPLQ01014560">
    <property type="protein sequence ID" value="GIY80840.1"/>
    <property type="molecule type" value="Genomic_DNA"/>
</dbReference>
<dbReference type="Proteomes" id="UP001054837">
    <property type="component" value="Unassembled WGS sequence"/>
</dbReference>
<accession>A0AAV4WFK0</accession>
<organism evidence="1 2">
    <name type="scientific">Caerostris darwini</name>
    <dbReference type="NCBI Taxonomy" id="1538125"/>
    <lineage>
        <taxon>Eukaryota</taxon>
        <taxon>Metazoa</taxon>
        <taxon>Ecdysozoa</taxon>
        <taxon>Arthropoda</taxon>
        <taxon>Chelicerata</taxon>
        <taxon>Arachnida</taxon>
        <taxon>Araneae</taxon>
        <taxon>Araneomorphae</taxon>
        <taxon>Entelegynae</taxon>
        <taxon>Araneoidea</taxon>
        <taxon>Araneidae</taxon>
        <taxon>Caerostris</taxon>
    </lineage>
</organism>
<evidence type="ECO:0000313" key="2">
    <source>
        <dbReference type="Proteomes" id="UP001054837"/>
    </source>
</evidence>
<proteinExistence type="predicted"/>